<accession>S7MJI4</accession>
<evidence type="ECO:0000256" key="1">
    <source>
        <dbReference type="SAM" id="MobiDB-lite"/>
    </source>
</evidence>
<keyword evidence="3" id="KW-1185">Reference proteome</keyword>
<feature type="compositionally biased region" description="Polar residues" evidence="1">
    <location>
        <begin position="1"/>
        <end position="12"/>
    </location>
</feature>
<evidence type="ECO:0000313" key="2">
    <source>
        <dbReference type="EMBL" id="EPQ04286.1"/>
    </source>
</evidence>
<reference evidence="2 3" key="1">
    <citation type="journal article" date="2013" name="Nat. Commun.">
        <title>Genome analysis reveals insights into physiology and longevity of the Brandt's bat Myotis brandtii.</title>
        <authorList>
            <person name="Seim I."/>
            <person name="Fang X."/>
            <person name="Xiong Z."/>
            <person name="Lobanov A.V."/>
            <person name="Huang Z."/>
            <person name="Ma S."/>
            <person name="Feng Y."/>
            <person name="Turanov A.A."/>
            <person name="Zhu Y."/>
            <person name="Lenz T.L."/>
            <person name="Gerashchenko M.V."/>
            <person name="Fan D."/>
            <person name="Hee Yim S."/>
            <person name="Yao X."/>
            <person name="Jordan D."/>
            <person name="Xiong Y."/>
            <person name="Ma Y."/>
            <person name="Lyapunov A.N."/>
            <person name="Chen G."/>
            <person name="Kulakova O.I."/>
            <person name="Sun Y."/>
            <person name="Lee S.G."/>
            <person name="Bronson R.T."/>
            <person name="Moskalev A.A."/>
            <person name="Sunyaev S.R."/>
            <person name="Zhang G."/>
            <person name="Krogh A."/>
            <person name="Wang J."/>
            <person name="Gladyshev V.N."/>
        </authorList>
    </citation>
    <scope>NUCLEOTIDE SEQUENCE [LARGE SCALE GENOMIC DNA]</scope>
</reference>
<feature type="compositionally biased region" description="Polar residues" evidence="1">
    <location>
        <begin position="29"/>
        <end position="39"/>
    </location>
</feature>
<dbReference type="EMBL" id="KE161512">
    <property type="protein sequence ID" value="EPQ04286.1"/>
    <property type="molecule type" value="Genomic_DNA"/>
</dbReference>
<name>S7MJI4_MYOBR</name>
<gene>
    <name evidence="2" type="ORF">D623_10017959</name>
</gene>
<evidence type="ECO:0000313" key="3">
    <source>
        <dbReference type="Proteomes" id="UP000052978"/>
    </source>
</evidence>
<organism evidence="2 3">
    <name type="scientific">Myotis brandtii</name>
    <name type="common">Brandt's bat</name>
    <dbReference type="NCBI Taxonomy" id="109478"/>
    <lineage>
        <taxon>Eukaryota</taxon>
        <taxon>Metazoa</taxon>
        <taxon>Chordata</taxon>
        <taxon>Craniata</taxon>
        <taxon>Vertebrata</taxon>
        <taxon>Euteleostomi</taxon>
        <taxon>Mammalia</taxon>
        <taxon>Eutheria</taxon>
        <taxon>Laurasiatheria</taxon>
        <taxon>Chiroptera</taxon>
        <taxon>Yangochiroptera</taxon>
        <taxon>Vespertilionidae</taxon>
        <taxon>Myotis</taxon>
    </lineage>
</organism>
<protein>
    <submittedName>
        <fullName evidence="2">Uncharacterized protein</fullName>
    </submittedName>
</protein>
<dbReference type="AlphaFoldDB" id="S7MJI4"/>
<dbReference type="Proteomes" id="UP000052978">
    <property type="component" value="Unassembled WGS sequence"/>
</dbReference>
<sequence>MCQAESSITSFHQGCRLPPQPDARHSDNHSCGTRGNVNKCTADPGESTEPPRKLAASIRSEDM</sequence>
<feature type="region of interest" description="Disordered" evidence="1">
    <location>
        <begin position="1"/>
        <end position="63"/>
    </location>
</feature>
<proteinExistence type="predicted"/>